<dbReference type="AlphaFoldDB" id="X1KD27"/>
<keyword evidence="1" id="KW-1133">Transmembrane helix</keyword>
<evidence type="ECO:0000256" key="1">
    <source>
        <dbReference type="SAM" id="Phobius"/>
    </source>
</evidence>
<comment type="caution">
    <text evidence="2">The sequence shown here is derived from an EMBL/GenBank/DDBJ whole genome shotgun (WGS) entry which is preliminary data.</text>
</comment>
<feature type="transmembrane region" description="Helical" evidence="1">
    <location>
        <begin position="6"/>
        <end position="24"/>
    </location>
</feature>
<keyword evidence="1" id="KW-0812">Transmembrane</keyword>
<evidence type="ECO:0000313" key="2">
    <source>
        <dbReference type="EMBL" id="GAI04942.1"/>
    </source>
</evidence>
<sequence length="37" mass="4616">VYQLIWNIETVITLVLAVYLLRYIKKRNLISKWYKEM</sequence>
<proteinExistence type="predicted"/>
<accession>X1KD27</accession>
<protein>
    <submittedName>
        <fullName evidence="2">Uncharacterized protein</fullName>
    </submittedName>
</protein>
<reference evidence="2" key="1">
    <citation type="journal article" date="2014" name="Front. Microbiol.">
        <title>High frequency of phylogenetically diverse reductive dehalogenase-homologous genes in deep subseafloor sedimentary metagenomes.</title>
        <authorList>
            <person name="Kawai M."/>
            <person name="Futagami T."/>
            <person name="Toyoda A."/>
            <person name="Takaki Y."/>
            <person name="Nishi S."/>
            <person name="Hori S."/>
            <person name="Arai W."/>
            <person name="Tsubouchi T."/>
            <person name="Morono Y."/>
            <person name="Uchiyama I."/>
            <person name="Ito T."/>
            <person name="Fujiyama A."/>
            <person name="Inagaki F."/>
            <person name="Takami H."/>
        </authorList>
    </citation>
    <scope>NUCLEOTIDE SEQUENCE</scope>
    <source>
        <strain evidence="2">Expedition CK06-06</strain>
    </source>
</reference>
<feature type="non-terminal residue" evidence="2">
    <location>
        <position position="1"/>
    </location>
</feature>
<dbReference type="EMBL" id="BARV01008542">
    <property type="protein sequence ID" value="GAI04942.1"/>
    <property type="molecule type" value="Genomic_DNA"/>
</dbReference>
<name>X1KD27_9ZZZZ</name>
<gene>
    <name evidence="2" type="ORF">S06H3_17144</name>
</gene>
<organism evidence="2">
    <name type="scientific">marine sediment metagenome</name>
    <dbReference type="NCBI Taxonomy" id="412755"/>
    <lineage>
        <taxon>unclassified sequences</taxon>
        <taxon>metagenomes</taxon>
        <taxon>ecological metagenomes</taxon>
    </lineage>
</organism>
<keyword evidence="1" id="KW-0472">Membrane</keyword>